<proteinExistence type="predicted"/>
<dbReference type="Proteomes" id="UP001216390">
    <property type="component" value="Chromosome"/>
</dbReference>
<protein>
    <submittedName>
        <fullName evidence="2">Uncharacterized protein</fullName>
    </submittedName>
</protein>
<organism evidence="2 3">
    <name type="scientific">Iamia majanohamensis</name>
    <dbReference type="NCBI Taxonomy" id="467976"/>
    <lineage>
        <taxon>Bacteria</taxon>
        <taxon>Bacillati</taxon>
        <taxon>Actinomycetota</taxon>
        <taxon>Acidimicrobiia</taxon>
        <taxon>Acidimicrobiales</taxon>
        <taxon>Iamiaceae</taxon>
        <taxon>Iamia</taxon>
    </lineage>
</organism>
<gene>
    <name evidence="2" type="ORF">PO878_04160</name>
</gene>
<feature type="compositionally biased region" description="Polar residues" evidence="1">
    <location>
        <begin position="1"/>
        <end position="10"/>
    </location>
</feature>
<reference evidence="2" key="1">
    <citation type="submission" date="2023-01" db="EMBL/GenBank/DDBJ databases">
        <title>The diversity of Class Acidimicrobiia in South China Sea sediment environments and the proposal of Iamia marina sp. nov., a novel species of the genus Iamia.</title>
        <authorList>
            <person name="He Y."/>
            <person name="Tian X."/>
        </authorList>
    </citation>
    <scope>NUCLEOTIDE SEQUENCE</scope>
    <source>
        <strain evidence="2">DSM 19957</strain>
    </source>
</reference>
<keyword evidence="3" id="KW-1185">Reference proteome</keyword>
<evidence type="ECO:0000313" key="2">
    <source>
        <dbReference type="EMBL" id="WCO67917.1"/>
    </source>
</evidence>
<dbReference type="EMBL" id="CP116942">
    <property type="protein sequence ID" value="WCO67917.1"/>
    <property type="molecule type" value="Genomic_DNA"/>
</dbReference>
<evidence type="ECO:0000313" key="3">
    <source>
        <dbReference type="Proteomes" id="UP001216390"/>
    </source>
</evidence>
<accession>A0AAE9Y7D5</accession>
<feature type="region of interest" description="Disordered" evidence="1">
    <location>
        <begin position="49"/>
        <end position="70"/>
    </location>
</feature>
<dbReference type="AlphaFoldDB" id="A0AAE9Y7D5"/>
<dbReference type="RefSeq" id="WP_272737435.1">
    <property type="nucleotide sequence ID" value="NZ_CP116942.1"/>
</dbReference>
<dbReference type="KEGG" id="ima:PO878_04160"/>
<evidence type="ECO:0000256" key="1">
    <source>
        <dbReference type="SAM" id="MobiDB-lite"/>
    </source>
</evidence>
<feature type="region of interest" description="Disordered" evidence="1">
    <location>
        <begin position="1"/>
        <end position="21"/>
    </location>
</feature>
<sequence>MNNDPIQVTTVDGPPPIQGRGRPALWPARFQQARDAYPQWVRVGPFGGKGQSAIGGAARKATKRPDVPGNYEITQRTEDGNAWVYVRHLPEPTAVAS</sequence>
<name>A0AAE9Y7D5_9ACTN</name>